<organism evidence="1">
    <name type="scientific">Anguilla anguilla</name>
    <name type="common">European freshwater eel</name>
    <name type="synonym">Muraena anguilla</name>
    <dbReference type="NCBI Taxonomy" id="7936"/>
    <lineage>
        <taxon>Eukaryota</taxon>
        <taxon>Metazoa</taxon>
        <taxon>Chordata</taxon>
        <taxon>Craniata</taxon>
        <taxon>Vertebrata</taxon>
        <taxon>Euteleostomi</taxon>
        <taxon>Actinopterygii</taxon>
        <taxon>Neopterygii</taxon>
        <taxon>Teleostei</taxon>
        <taxon>Anguilliformes</taxon>
        <taxon>Anguillidae</taxon>
        <taxon>Anguilla</taxon>
    </lineage>
</organism>
<proteinExistence type="predicted"/>
<dbReference type="EMBL" id="GBXM01104454">
    <property type="protein sequence ID" value="JAH04123.1"/>
    <property type="molecule type" value="Transcribed_RNA"/>
</dbReference>
<name>A0A0E9QWL6_ANGAN</name>
<dbReference type="EMBL" id="GBXM01087730">
    <property type="protein sequence ID" value="JAH20847.1"/>
    <property type="molecule type" value="Transcribed_RNA"/>
</dbReference>
<reference evidence="1" key="2">
    <citation type="journal article" date="2015" name="Fish Shellfish Immunol.">
        <title>Early steps in the European eel (Anguilla anguilla)-Vibrio vulnificus interaction in the gills: Role of the RtxA13 toxin.</title>
        <authorList>
            <person name="Callol A."/>
            <person name="Pajuelo D."/>
            <person name="Ebbesson L."/>
            <person name="Teles M."/>
            <person name="MacKenzie S."/>
            <person name="Amaro C."/>
        </authorList>
    </citation>
    <scope>NUCLEOTIDE SEQUENCE</scope>
</reference>
<accession>A0A0E9QWL6</accession>
<protein>
    <submittedName>
        <fullName evidence="1">Uncharacterized protein</fullName>
    </submittedName>
</protein>
<dbReference type="AlphaFoldDB" id="A0A0E9QWL6"/>
<evidence type="ECO:0000313" key="1">
    <source>
        <dbReference type="EMBL" id="JAH20847.1"/>
    </source>
</evidence>
<sequence>MMANPIDFGHRFWAMAVLTEERPARDPAPSRKASYQASIKRFGCQCDRSLLEIEEHD</sequence>
<reference evidence="1" key="1">
    <citation type="submission" date="2014-11" db="EMBL/GenBank/DDBJ databases">
        <authorList>
            <person name="Amaro Gonzalez C."/>
        </authorList>
    </citation>
    <scope>NUCLEOTIDE SEQUENCE</scope>
</reference>